<dbReference type="AlphaFoldDB" id="A0A8H3J5P7"/>
<protein>
    <recommendedName>
        <fullName evidence="4">SprT-like domain-containing protein</fullName>
    </recommendedName>
</protein>
<dbReference type="GO" id="GO:0005634">
    <property type="term" value="C:nucleus"/>
    <property type="evidence" value="ECO:0007669"/>
    <property type="project" value="TreeGrafter"/>
</dbReference>
<name>A0A8H3J5P7_9LECA</name>
<comment type="caution">
    <text evidence="2">The sequence shown here is derived from an EMBL/GenBank/DDBJ whole genome shotgun (WGS) entry which is preliminary data.</text>
</comment>
<dbReference type="PANTHER" id="PTHR21220">
    <property type="entry name" value="DNA-DEPENDENT METALLOPROTEASE SPRTN"/>
    <property type="match status" value="1"/>
</dbReference>
<dbReference type="OrthoDB" id="5236983at2759"/>
<proteinExistence type="predicted"/>
<dbReference type="Proteomes" id="UP000664203">
    <property type="component" value="Unassembled WGS sequence"/>
</dbReference>
<dbReference type="GO" id="GO:0004222">
    <property type="term" value="F:metalloendopeptidase activity"/>
    <property type="evidence" value="ECO:0007669"/>
    <property type="project" value="InterPro"/>
</dbReference>
<dbReference type="EMBL" id="CAJPDR010000633">
    <property type="protein sequence ID" value="CAF9941039.1"/>
    <property type="molecule type" value="Genomic_DNA"/>
</dbReference>
<dbReference type="GO" id="GO:0006974">
    <property type="term" value="P:DNA damage response"/>
    <property type="evidence" value="ECO:0007669"/>
    <property type="project" value="InterPro"/>
</dbReference>
<organism evidence="2 3">
    <name type="scientific">Alectoria fallacina</name>
    <dbReference type="NCBI Taxonomy" id="1903189"/>
    <lineage>
        <taxon>Eukaryota</taxon>
        <taxon>Fungi</taxon>
        <taxon>Dikarya</taxon>
        <taxon>Ascomycota</taxon>
        <taxon>Pezizomycotina</taxon>
        <taxon>Lecanoromycetes</taxon>
        <taxon>OSLEUM clade</taxon>
        <taxon>Lecanoromycetidae</taxon>
        <taxon>Lecanorales</taxon>
        <taxon>Lecanorineae</taxon>
        <taxon>Parmeliaceae</taxon>
        <taxon>Alectoria</taxon>
    </lineage>
</organism>
<evidence type="ECO:0000256" key="1">
    <source>
        <dbReference type="SAM" id="MobiDB-lite"/>
    </source>
</evidence>
<feature type="compositionally biased region" description="Polar residues" evidence="1">
    <location>
        <begin position="319"/>
        <end position="330"/>
    </location>
</feature>
<accession>A0A8H3J5P7</accession>
<keyword evidence="3" id="KW-1185">Reference proteome</keyword>
<feature type="region of interest" description="Disordered" evidence="1">
    <location>
        <begin position="277"/>
        <end position="330"/>
    </location>
</feature>
<gene>
    <name evidence="2" type="ORF">ALECFALPRED_008971</name>
</gene>
<sequence>MLTGKTLGGRKPPHSPGPHASHQSHDRGTIRVFHREAKDLYDEAFYEIAPGTATNYPCTQKELNASGGANRRTALDARNSKNKTKWFAHPNNGPFIDARVSAREIFDHNNPKRTPSAAEDEAINRLTTGLETAGREPWGPDLAIKAFCDLDKVFFGGRLKGHVCLTWKPDRFFRRDCFANTFYLEDGKCVIHLNAHSIFFLPGDGSSFGQMFSTLLHEMCHAYERVRALELGPTGWSVGRADGHGRNFGTMIHAVNKRAWDLLGLKGDSTLYLRHDYAYDDDPHPAPKQPPPQNPPPRNPSRTAASPKSRQDLRDKASRNVSLDSGTDYTCTQSDLDATGGLARQEYPKDDHGDRNACRRKWFTQPNHGPFIAPRQACWDIFKHNDLCRKPGKLETEAVERLSKAIAAGRRGSWAPDLIIKAFCDLDTVFFRGRLRGHICVRWLPDWSAPGSTTWGTTVLLGEGKCAIRLNADTILLDHRRPFERMFATVLHEMW</sequence>
<dbReference type="GO" id="GO:0031593">
    <property type="term" value="F:polyubiquitin modification-dependent protein binding"/>
    <property type="evidence" value="ECO:0007669"/>
    <property type="project" value="TreeGrafter"/>
</dbReference>
<feature type="region of interest" description="Disordered" evidence="1">
    <location>
        <begin position="1"/>
        <end position="29"/>
    </location>
</feature>
<feature type="compositionally biased region" description="Basic and acidic residues" evidence="1">
    <location>
        <begin position="309"/>
        <end position="318"/>
    </location>
</feature>
<reference evidence="2" key="1">
    <citation type="submission" date="2021-03" db="EMBL/GenBank/DDBJ databases">
        <authorList>
            <person name="Tagirdzhanova G."/>
        </authorList>
    </citation>
    <scope>NUCLEOTIDE SEQUENCE</scope>
</reference>
<evidence type="ECO:0000313" key="2">
    <source>
        <dbReference type="EMBL" id="CAF9941039.1"/>
    </source>
</evidence>
<dbReference type="GO" id="GO:0003697">
    <property type="term" value="F:single-stranded DNA binding"/>
    <property type="evidence" value="ECO:0007669"/>
    <property type="project" value="InterPro"/>
</dbReference>
<dbReference type="InterPro" id="IPR044245">
    <property type="entry name" value="Spartan"/>
</dbReference>
<feature type="compositionally biased region" description="Pro residues" evidence="1">
    <location>
        <begin position="286"/>
        <end position="299"/>
    </location>
</feature>
<evidence type="ECO:0008006" key="4">
    <source>
        <dbReference type="Google" id="ProtNLM"/>
    </source>
</evidence>
<dbReference type="PANTHER" id="PTHR21220:SF0">
    <property type="entry name" value="DNA-DEPENDENT METALLOPROTEASE SPRTN"/>
    <property type="match status" value="1"/>
</dbReference>
<evidence type="ECO:0000313" key="3">
    <source>
        <dbReference type="Proteomes" id="UP000664203"/>
    </source>
</evidence>